<dbReference type="AlphaFoldDB" id="A0A8A7KG34"/>
<dbReference type="InterPro" id="IPR003439">
    <property type="entry name" value="ABC_transporter-like_ATP-bd"/>
</dbReference>
<dbReference type="SMART" id="SM00382">
    <property type="entry name" value="AAA"/>
    <property type="match status" value="1"/>
</dbReference>
<dbReference type="PANTHER" id="PTHR42781:SF4">
    <property type="entry name" value="SPERMIDINE_PUTRESCINE IMPORT ATP-BINDING PROTEIN POTA"/>
    <property type="match status" value="1"/>
</dbReference>
<keyword evidence="6" id="KW-1185">Reference proteome</keyword>
<dbReference type="InterPro" id="IPR017871">
    <property type="entry name" value="ABC_transporter-like_CS"/>
</dbReference>
<evidence type="ECO:0000256" key="3">
    <source>
        <dbReference type="ARBA" id="ARBA00022840"/>
    </source>
</evidence>
<dbReference type="PROSITE" id="PS50893">
    <property type="entry name" value="ABC_TRANSPORTER_2"/>
    <property type="match status" value="1"/>
</dbReference>
<dbReference type="InterPro" id="IPR050093">
    <property type="entry name" value="ABC_SmlMolc_Importer"/>
</dbReference>
<dbReference type="PROSITE" id="PS00211">
    <property type="entry name" value="ABC_TRANSPORTER_1"/>
    <property type="match status" value="1"/>
</dbReference>
<accession>A0A8A7KG34</accession>
<keyword evidence="3 5" id="KW-0067">ATP-binding</keyword>
<evidence type="ECO:0000256" key="1">
    <source>
        <dbReference type="ARBA" id="ARBA00022448"/>
    </source>
</evidence>
<dbReference type="InterPro" id="IPR027417">
    <property type="entry name" value="P-loop_NTPase"/>
</dbReference>
<keyword evidence="2" id="KW-0547">Nucleotide-binding</keyword>
<name>A0A8A7KG34_9FIRM</name>
<evidence type="ECO:0000259" key="4">
    <source>
        <dbReference type="PROSITE" id="PS50893"/>
    </source>
</evidence>
<reference evidence="5" key="1">
    <citation type="submission" date="2019-12" db="EMBL/GenBank/DDBJ databases">
        <authorList>
            <person name="zhang j."/>
            <person name="sun C.M."/>
        </authorList>
    </citation>
    <scope>NUCLEOTIDE SEQUENCE</scope>
    <source>
        <strain evidence="5">NS-1</strain>
    </source>
</reference>
<dbReference type="InterPro" id="IPR003593">
    <property type="entry name" value="AAA+_ATPase"/>
</dbReference>
<protein>
    <submittedName>
        <fullName evidence="5">ATP-binding cassette domain-containing protein</fullName>
    </submittedName>
</protein>
<gene>
    <name evidence="5" type="ORF">GM661_03600</name>
</gene>
<dbReference type="KEGG" id="ifn:GM661_03600"/>
<evidence type="ECO:0000313" key="5">
    <source>
        <dbReference type="EMBL" id="QTL97124.1"/>
    </source>
</evidence>
<evidence type="ECO:0000313" key="6">
    <source>
        <dbReference type="Proteomes" id="UP000665020"/>
    </source>
</evidence>
<dbReference type="Proteomes" id="UP000665020">
    <property type="component" value="Chromosome"/>
</dbReference>
<dbReference type="SUPFAM" id="SSF52540">
    <property type="entry name" value="P-loop containing nucleoside triphosphate hydrolases"/>
    <property type="match status" value="1"/>
</dbReference>
<feature type="domain" description="ABC transporter" evidence="4">
    <location>
        <begin position="3"/>
        <end position="226"/>
    </location>
</feature>
<dbReference type="GO" id="GO:0016887">
    <property type="term" value="F:ATP hydrolysis activity"/>
    <property type="evidence" value="ECO:0007669"/>
    <property type="project" value="InterPro"/>
</dbReference>
<dbReference type="EMBL" id="CP046640">
    <property type="protein sequence ID" value="QTL97124.1"/>
    <property type="molecule type" value="Genomic_DNA"/>
</dbReference>
<dbReference type="Pfam" id="PF00005">
    <property type="entry name" value="ABC_tran"/>
    <property type="match status" value="1"/>
</dbReference>
<evidence type="ECO:0000256" key="2">
    <source>
        <dbReference type="ARBA" id="ARBA00022741"/>
    </source>
</evidence>
<dbReference type="GO" id="GO:0005524">
    <property type="term" value="F:ATP binding"/>
    <property type="evidence" value="ECO:0007669"/>
    <property type="project" value="UniProtKB-KW"/>
</dbReference>
<dbReference type="PANTHER" id="PTHR42781">
    <property type="entry name" value="SPERMIDINE/PUTRESCINE IMPORT ATP-BINDING PROTEIN POTA"/>
    <property type="match status" value="1"/>
</dbReference>
<dbReference type="Gene3D" id="3.40.50.300">
    <property type="entry name" value="P-loop containing nucleotide triphosphate hydrolases"/>
    <property type="match status" value="1"/>
</dbReference>
<dbReference type="RefSeq" id="WP_230868776.1">
    <property type="nucleotide sequence ID" value="NZ_CP046640.1"/>
</dbReference>
<sequence>MTVLEIDLHKKLGGIQLCQKFELGNEILILFGPSGSGKTTLLDCIAGLKSPDRGEIKLNDQYLFSDQRGINLPAFKRKIAYVFQNYALFPHLTVEENVMYSLMGDKQAKKPRFSIKKVLDLCQINHLQERLPEQLSGGEKQRVALARALMSEPDLLLLDEPLSSLDQELSLRLQEEIRLIQQEWMIPFIYVTHNQQEVEYLGDKLLYINRAWTDLCDCHDYKVAQT</sequence>
<proteinExistence type="predicted"/>
<keyword evidence="1" id="KW-0813">Transport</keyword>
<organism evidence="5 6">
    <name type="scientific">Iocasia fonsfrigidae</name>
    <dbReference type="NCBI Taxonomy" id="2682810"/>
    <lineage>
        <taxon>Bacteria</taxon>
        <taxon>Bacillati</taxon>
        <taxon>Bacillota</taxon>
        <taxon>Clostridia</taxon>
        <taxon>Halanaerobiales</taxon>
        <taxon>Halanaerobiaceae</taxon>
        <taxon>Iocasia</taxon>
    </lineage>
</organism>